<evidence type="ECO:0000313" key="9">
    <source>
        <dbReference type="EMBL" id="GBH31871.1"/>
    </source>
</evidence>
<feature type="domain" description="Response regulatory" evidence="8">
    <location>
        <begin position="525"/>
        <end position="640"/>
    </location>
</feature>
<dbReference type="EC" id="2.7.13.3" evidence="2"/>
<dbReference type="SUPFAM" id="SSF52172">
    <property type="entry name" value="CheY-like"/>
    <property type="match status" value="1"/>
</dbReference>
<feature type="modified residue" description="4-aspartylphosphate" evidence="4">
    <location>
        <position position="575"/>
    </location>
</feature>
<dbReference type="InterPro" id="IPR003594">
    <property type="entry name" value="HATPase_dom"/>
</dbReference>
<comment type="caution">
    <text evidence="9">The sequence shown here is derived from an EMBL/GenBank/DDBJ whole genome shotgun (WGS) entry which is preliminary data.</text>
</comment>
<evidence type="ECO:0000256" key="1">
    <source>
        <dbReference type="ARBA" id="ARBA00000085"/>
    </source>
</evidence>
<dbReference type="Gene3D" id="3.40.50.2300">
    <property type="match status" value="1"/>
</dbReference>
<dbReference type="Proteomes" id="UP000290975">
    <property type="component" value="Unassembled WGS sequence"/>
</dbReference>
<dbReference type="PROSITE" id="PS50109">
    <property type="entry name" value="HIS_KIN"/>
    <property type="match status" value="1"/>
</dbReference>
<feature type="domain" description="Histidine kinase" evidence="7">
    <location>
        <begin position="276"/>
        <end position="501"/>
    </location>
</feature>
<dbReference type="Pfam" id="PF02518">
    <property type="entry name" value="HATPase_c"/>
    <property type="match status" value="1"/>
</dbReference>
<evidence type="ECO:0000256" key="4">
    <source>
        <dbReference type="PROSITE-ProRule" id="PRU00169"/>
    </source>
</evidence>
<feature type="coiled-coil region" evidence="5">
    <location>
        <begin position="240"/>
        <end position="267"/>
    </location>
</feature>
<dbReference type="InterPro" id="IPR003661">
    <property type="entry name" value="HisK_dim/P_dom"/>
</dbReference>
<organism evidence="9 10">
    <name type="scientific">Sphingobium xenophagum</name>
    <dbReference type="NCBI Taxonomy" id="121428"/>
    <lineage>
        <taxon>Bacteria</taxon>
        <taxon>Pseudomonadati</taxon>
        <taxon>Pseudomonadota</taxon>
        <taxon>Alphaproteobacteria</taxon>
        <taxon>Sphingomonadales</taxon>
        <taxon>Sphingomonadaceae</taxon>
        <taxon>Sphingobium</taxon>
    </lineage>
</organism>
<dbReference type="InterPro" id="IPR005467">
    <property type="entry name" value="His_kinase_dom"/>
</dbReference>
<evidence type="ECO:0000259" key="8">
    <source>
        <dbReference type="PROSITE" id="PS50110"/>
    </source>
</evidence>
<evidence type="ECO:0000259" key="7">
    <source>
        <dbReference type="PROSITE" id="PS50109"/>
    </source>
</evidence>
<protein>
    <recommendedName>
        <fullName evidence="2">histidine kinase</fullName>
        <ecNumber evidence="2">2.7.13.3</ecNumber>
    </recommendedName>
</protein>
<dbReference type="PRINTS" id="PR00344">
    <property type="entry name" value="BCTRLSENSOR"/>
</dbReference>
<proteinExistence type="predicted"/>
<keyword evidence="10" id="KW-1185">Reference proteome</keyword>
<dbReference type="EMBL" id="BBQY01000022">
    <property type="protein sequence ID" value="GBH31871.1"/>
    <property type="molecule type" value="Genomic_DNA"/>
</dbReference>
<dbReference type="STRING" id="1192759.GCA_000277525_01087"/>
<reference evidence="9 10" key="1">
    <citation type="submission" date="2014-12" db="EMBL/GenBank/DDBJ databases">
        <title>Whole genome sequencing of Sphingobium xenophagum OW59.</title>
        <authorList>
            <person name="Ohta Y."/>
            <person name="Nishi S."/>
            <person name="Hatada Y."/>
        </authorList>
    </citation>
    <scope>NUCLEOTIDE SEQUENCE [LARGE SCALE GENOMIC DNA]</scope>
    <source>
        <strain evidence="9 10">OW59</strain>
    </source>
</reference>
<evidence type="ECO:0000256" key="5">
    <source>
        <dbReference type="SAM" id="Coils"/>
    </source>
</evidence>
<name>A0A401J5D4_SPHXE</name>
<dbReference type="SUPFAM" id="SSF55874">
    <property type="entry name" value="ATPase domain of HSP90 chaperone/DNA topoisomerase II/histidine kinase"/>
    <property type="match status" value="1"/>
</dbReference>
<keyword evidence="6" id="KW-1133">Transmembrane helix</keyword>
<dbReference type="SMART" id="SM00387">
    <property type="entry name" value="HATPase_c"/>
    <property type="match status" value="1"/>
</dbReference>
<feature type="transmembrane region" description="Helical" evidence="6">
    <location>
        <begin position="35"/>
        <end position="56"/>
    </location>
</feature>
<dbReference type="CDD" id="cd16919">
    <property type="entry name" value="HATPase_CckA-like"/>
    <property type="match status" value="1"/>
</dbReference>
<dbReference type="InterPro" id="IPR011006">
    <property type="entry name" value="CheY-like_superfamily"/>
</dbReference>
<gene>
    <name evidence="9" type="ORF">MBESOW_P3132</name>
</gene>
<evidence type="ECO:0000313" key="10">
    <source>
        <dbReference type="Proteomes" id="UP000290975"/>
    </source>
</evidence>
<keyword evidence="5" id="KW-0175">Coiled coil</keyword>
<accession>A0A401J5D4</accession>
<dbReference type="PANTHER" id="PTHR43065:SF49">
    <property type="entry name" value="HISTIDINE KINASE"/>
    <property type="match status" value="1"/>
</dbReference>
<dbReference type="AlphaFoldDB" id="A0A401J5D4"/>
<dbReference type="InterPro" id="IPR036097">
    <property type="entry name" value="HisK_dim/P_sf"/>
</dbReference>
<evidence type="ECO:0000256" key="2">
    <source>
        <dbReference type="ARBA" id="ARBA00012438"/>
    </source>
</evidence>
<keyword evidence="6" id="KW-0812">Transmembrane</keyword>
<dbReference type="PROSITE" id="PS50110">
    <property type="entry name" value="RESPONSE_REGULATORY"/>
    <property type="match status" value="1"/>
</dbReference>
<dbReference type="SMART" id="SM00388">
    <property type="entry name" value="HisKA"/>
    <property type="match status" value="1"/>
</dbReference>
<dbReference type="InterPro" id="IPR004358">
    <property type="entry name" value="Sig_transdc_His_kin-like_C"/>
</dbReference>
<keyword evidence="6" id="KW-0472">Membrane</keyword>
<dbReference type="GO" id="GO:0000155">
    <property type="term" value="F:phosphorelay sensor kinase activity"/>
    <property type="evidence" value="ECO:0007669"/>
    <property type="project" value="InterPro"/>
</dbReference>
<comment type="catalytic activity">
    <reaction evidence="1">
        <text>ATP + protein L-histidine = ADP + protein N-phospho-L-histidine.</text>
        <dbReference type="EC" id="2.7.13.3"/>
    </reaction>
</comment>
<sequence length="644" mass="70434">MARLWGLHALHWGLPCALHLTMKGAMPAIRPERSIILLLLAMLVVMMAVTGTFWLYRSQQTSANWVAHTLRVESRLSAMMVQVQAAESSQRGYLLTGRPEFLDSYNGFDRQWRRDLATLSQDVRDNPVQAQAVDGLDDLIARRSAYLERAIARKRAGLPIDPSIFTRGQILMAGIRARIATMKAREEALLRDRTANNDRLSILVSGGLAVSAALAILLGLMALRTAQRRMGEAVAHGRELEQANERLITEAQEREAAEAQLRQMQKMESIGQLTGGIAHDFNNMLAIVIGSLDMARRRLGDDGDPRVIKGIDNATEGAQRAAQLTARLLAFSRQQPLDPQPTDVNKLVGGMSELLRRTIGEDVRVESVLAGGLWRASIDANQLENAIINLCVNARDAMPGGGKLTIETGNAHLDDAYAATHDEVTPGQYVMVSVTDSGTGMPPDVVARAFDPFFTTKGVGKGTGLGLSQVFGFVKQSRGHVKIYSEPGQGTIIKIYLPRHYGPDATGSYVAPLSDSLPRAQGEEIILLVEDEERVRHMSVDSLRELGYTVVQASDGEQALAMLTIQPRIDMLFTDIVMPGINGRILADRAREARPGLKVLYTTGYTRNAIVHNGMLDPGVSFLAKPFTLDQLAVKVRQVLDGEV</sequence>
<dbReference type="Pfam" id="PF05227">
    <property type="entry name" value="CHASE3"/>
    <property type="match status" value="1"/>
</dbReference>
<dbReference type="PANTHER" id="PTHR43065">
    <property type="entry name" value="SENSOR HISTIDINE KINASE"/>
    <property type="match status" value="1"/>
</dbReference>
<dbReference type="CDD" id="cd19410">
    <property type="entry name" value="HK9-like_sensor"/>
    <property type="match status" value="1"/>
</dbReference>
<dbReference type="SMART" id="SM00448">
    <property type="entry name" value="REC"/>
    <property type="match status" value="1"/>
</dbReference>
<feature type="transmembrane region" description="Helical" evidence="6">
    <location>
        <begin position="200"/>
        <end position="223"/>
    </location>
</feature>
<dbReference type="Pfam" id="PF00072">
    <property type="entry name" value="Response_reg"/>
    <property type="match status" value="1"/>
</dbReference>
<dbReference type="SUPFAM" id="SSF47384">
    <property type="entry name" value="Homodimeric domain of signal transducing histidine kinase"/>
    <property type="match status" value="1"/>
</dbReference>
<dbReference type="InterPro" id="IPR001789">
    <property type="entry name" value="Sig_transdc_resp-reg_receiver"/>
</dbReference>
<dbReference type="InterPro" id="IPR036890">
    <property type="entry name" value="HATPase_C_sf"/>
</dbReference>
<evidence type="ECO:0000256" key="3">
    <source>
        <dbReference type="ARBA" id="ARBA00022553"/>
    </source>
</evidence>
<keyword evidence="3 4" id="KW-0597">Phosphoprotein</keyword>
<dbReference type="Gene3D" id="1.10.287.130">
    <property type="match status" value="1"/>
</dbReference>
<dbReference type="Gene3D" id="3.30.565.10">
    <property type="entry name" value="Histidine kinase-like ATPase, C-terminal domain"/>
    <property type="match status" value="1"/>
</dbReference>
<dbReference type="InterPro" id="IPR007891">
    <property type="entry name" value="CHASE3"/>
</dbReference>
<evidence type="ECO:0000256" key="6">
    <source>
        <dbReference type="SAM" id="Phobius"/>
    </source>
</evidence>